<dbReference type="AlphaFoldDB" id="A0A6M1SX10"/>
<feature type="transmembrane region" description="Helical" evidence="6">
    <location>
        <begin position="349"/>
        <end position="369"/>
    </location>
</feature>
<keyword evidence="4 8" id="KW-0808">Transferase</keyword>
<keyword evidence="6" id="KW-0812">Transmembrane</keyword>
<dbReference type="EMBL" id="JAALLS010000007">
    <property type="protein sequence ID" value="NGP88076.1"/>
    <property type="molecule type" value="Genomic_DNA"/>
</dbReference>
<keyword evidence="6" id="KW-1133">Transmembrane helix</keyword>
<dbReference type="Gene3D" id="3.90.550.10">
    <property type="entry name" value="Spore Coat Polysaccharide Biosynthesis Protein SpsA, Chain A"/>
    <property type="match status" value="1"/>
</dbReference>
<evidence type="ECO:0000313" key="9">
    <source>
        <dbReference type="Proteomes" id="UP000479132"/>
    </source>
</evidence>
<accession>A0A6M1SX10</accession>
<dbReference type="PANTHER" id="PTHR43646:SF2">
    <property type="entry name" value="GLYCOSYLTRANSFERASE 2-LIKE DOMAIN-CONTAINING PROTEIN"/>
    <property type="match status" value="1"/>
</dbReference>
<evidence type="ECO:0000256" key="6">
    <source>
        <dbReference type="SAM" id="Phobius"/>
    </source>
</evidence>
<evidence type="ECO:0000256" key="5">
    <source>
        <dbReference type="ARBA" id="ARBA00023136"/>
    </source>
</evidence>
<dbReference type="InterPro" id="IPR029044">
    <property type="entry name" value="Nucleotide-diphossugar_trans"/>
</dbReference>
<sequence>MTILFYIALGYLLVTTGILYLNRIDFSVLPPVPHHYFDQQAPKVSICIPARNEANSIERCVRSAVDQQYPNFEVFVLDDNSTDETPMILERLAHEFPETLSIISGQPKPANWLGKSWACQQLADETIGDIIIFIDADTWIEPEATTKVVRAMGRDVVDFITLWPKQKLGTFWEKTVIPLVYWGLLTHLPSRYVYRHPKWLPSFLKDKLNPVFAAACGQFMAFKRDTYHNIGGHRSVKNEVVEDVALAKEIKRNGYSMKMYHGAYTVGCRMYQSAEELWQGFRKNFLAGFGNNIFLFIGMALLQFITFILPTIALPFLLFFGTTKLIVLCLIILSLTVLQRWIVDQWFNWNYLYGLLHPLAVSWFQLLGFRVLSDYFENSSAQWKGRDL</sequence>
<keyword evidence="9" id="KW-1185">Reference proteome</keyword>
<evidence type="ECO:0000259" key="7">
    <source>
        <dbReference type="Pfam" id="PF00535"/>
    </source>
</evidence>
<comment type="subcellular location">
    <subcellularLocation>
        <location evidence="1">Cell membrane</location>
    </subcellularLocation>
</comment>
<keyword evidence="2" id="KW-1003">Cell membrane</keyword>
<proteinExistence type="predicted"/>
<dbReference type="InterPro" id="IPR001173">
    <property type="entry name" value="Glyco_trans_2-like"/>
</dbReference>
<keyword evidence="3" id="KW-0328">Glycosyltransferase</keyword>
<dbReference type="GO" id="GO:0016757">
    <property type="term" value="F:glycosyltransferase activity"/>
    <property type="evidence" value="ECO:0007669"/>
    <property type="project" value="UniProtKB-KW"/>
</dbReference>
<feature type="transmembrane region" description="Helical" evidence="6">
    <location>
        <begin position="293"/>
        <end position="318"/>
    </location>
</feature>
<name>A0A6M1SX10_9BACT</name>
<keyword evidence="5 6" id="KW-0472">Membrane</keyword>
<evidence type="ECO:0000256" key="2">
    <source>
        <dbReference type="ARBA" id="ARBA00022475"/>
    </source>
</evidence>
<evidence type="ECO:0000256" key="3">
    <source>
        <dbReference type="ARBA" id="ARBA00022676"/>
    </source>
</evidence>
<evidence type="ECO:0000313" key="8">
    <source>
        <dbReference type="EMBL" id="NGP88076.1"/>
    </source>
</evidence>
<gene>
    <name evidence="8" type="ORF">G3569_06895</name>
</gene>
<reference evidence="8 9" key="1">
    <citation type="submission" date="2020-02" db="EMBL/GenBank/DDBJ databases">
        <title>Aliifodinibius halophilus 2W32, complete genome.</title>
        <authorList>
            <person name="Li Y."/>
            <person name="Wu S."/>
        </authorList>
    </citation>
    <scope>NUCLEOTIDE SEQUENCE [LARGE SCALE GENOMIC DNA]</scope>
    <source>
        <strain evidence="8 9">2W32</strain>
    </source>
</reference>
<protein>
    <submittedName>
        <fullName evidence="8">Glycosyltransferase</fullName>
    </submittedName>
</protein>
<dbReference type="RefSeq" id="WP_165267442.1">
    <property type="nucleotide sequence ID" value="NZ_JAALLS010000007.1"/>
</dbReference>
<feature type="domain" description="Glycosyltransferase 2-like" evidence="7">
    <location>
        <begin position="45"/>
        <end position="227"/>
    </location>
</feature>
<evidence type="ECO:0000256" key="1">
    <source>
        <dbReference type="ARBA" id="ARBA00004236"/>
    </source>
</evidence>
<dbReference type="PANTHER" id="PTHR43646">
    <property type="entry name" value="GLYCOSYLTRANSFERASE"/>
    <property type="match status" value="1"/>
</dbReference>
<dbReference type="CDD" id="cd00761">
    <property type="entry name" value="Glyco_tranf_GTA_type"/>
    <property type="match status" value="1"/>
</dbReference>
<comment type="caution">
    <text evidence="8">The sequence shown here is derived from an EMBL/GenBank/DDBJ whole genome shotgun (WGS) entry which is preliminary data.</text>
</comment>
<dbReference type="GO" id="GO:0005886">
    <property type="term" value="C:plasma membrane"/>
    <property type="evidence" value="ECO:0007669"/>
    <property type="project" value="UniProtKB-SubCell"/>
</dbReference>
<dbReference type="SUPFAM" id="SSF53448">
    <property type="entry name" value="Nucleotide-diphospho-sugar transferases"/>
    <property type="match status" value="1"/>
</dbReference>
<dbReference type="Pfam" id="PF00535">
    <property type="entry name" value="Glycos_transf_2"/>
    <property type="match status" value="1"/>
</dbReference>
<organism evidence="8 9">
    <name type="scientific">Fodinibius halophilus</name>
    <dbReference type="NCBI Taxonomy" id="1736908"/>
    <lineage>
        <taxon>Bacteria</taxon>
        <taxon>Pseudomonadati</taxon>
        <taxon>Balneolota</taxon>
        <taxon>Balneolia</taxon>
        <taxon>Balneolales</taxon>
        <taxon>Balneolaceae</taxon>
        <taxon>Fodinibius</taxon>
    </lineage>
</organism>
<dbReference type="Proteomes" id="UP000479132">
    <property type="component" value="Unassembled WGS sequence"/>
</dbReference>
<evidence type="ECO:0000256" key="4">
    <source>
        <dbReference type="ARBA" id="ARBA00022679"/>
    </source>
</evidence>